<evidence type="ECO:0000313" key="5">
    <source>
        <dbReference type="EMBL" id="TSE35158.1"/>
    </source>
</evidence>
<dbReference type="Proteomes" id="UP000318294">
    <property type="component" value="Unassembled WGS sequence"/>
</dbReference>
<evidence type="ECO:0000313" key="6">
    <source>
        <dbReference type="Proteomes" id="UP000318294"/>
    </source>
</evidence>
<organism evidence="5 6">
    <name type="scientific">Tepidimonas charontis</name>
    <dbReference type="NCBI Taxonomy" id="2267262"/>
    <lineage>
        <taxon>Bacteria</taxon>
        <taxon>Pseudomonadati</taxon>
        <taxon>Pseudomonadota</taxon>
        <taxon>Betaproteobacteria</taxon>
        <taxon>Burkholderiales</taxon>
        <taxon>Tepidimonas</taxon>
    </lineage>
</organism>
<evidence type="ECO:0000256" key="1">
    <source>
        <dbReference type="ARBA" id="ARBA00022801"/>
    </source>
</evidence>
<dbReference type="InterPro" id="IPR000330">
    <property type="entry name" value="SNF2_N"/>
</dbReference>
<dbReference type="PROSITE" id="PS51194">
    <property type="entry name" value="HELICASE_CTER"/>
    <property type="match status" value="1"/>
</dbReference>
<dbReference type="InterPro" id="IPR001650">
    <property type="entry name" value="Helicase_C-like"/>
</dbReference>
<feature type="domain" description="Helicase ATP-binding" evidence="3">
    <location>
        <begin position="106"/>
        <end position="262"/>
    </location>
</feature>
<comment type="caution">
    <text evidence="5">The sequence shown here is derived from an EMBL/GenBank/DDBJ whole genome shotgun (WGS) entry which is preliminary data.</text>
</comment>
<dbReference type="InterPro" id="IPR049730">
    <property type="entry name" value="SNF2/RAD54-like_C"/>
</dbReference>
<evidence type="ECO:0000259" key="3">
    <source>
        <dbReference type="PROSITE" id="PS51192"/>
    </source>
</evidence>
<protein>
    <submittedName>
        <fullName evidence="5">RNA polymerase-associated protein RapA</fullName>
        <ecNumber evidence="5">3.6.4.-</ecNumber>
    </submittedName>
</protein>
<evidence type="ECO:0000256" key="2">
    <source>
        <dbReference type="SAM" id="MobiDB-lite"/>
    </source>
</evidence>
<feature type="region of interest" description="Disordered" evidence="2">
    <location>
        <begin position="680"/>
        <end position="700"/>
    </location>
</feature>
<dbReference type="Gene3D" id="3.40.50.10810">
    <property type="entry name" value="Tandem AAA-ATPase domain"/>
    <property type="match status" value="1"/>
</dbReference>
<keyword evidence="1 5" id="KW-0378">Hydrolase</keyword>
<dbReference type="PANTHER" id="PTHR45766">
    <property type="entry name" value="DNA ANNEALING HELICASE AND ENDONUCLEASE ZRANB3 FAMILY MEMBER"/>
    <property type="match status" value="1"/>
</dbReference>
<feature type="domain" description="Helicase C-terminal" evidence="4">
    <location>
        <begin position="399"/>
        <end position="545"/>
    </location>
</feature>
<dbReference type="InterPro" id="IPR027417">
    <property type="entry name" value="P-loop_NTPase"/>
</dbReference>
<dbReference type="EMBL" id="VJON01000010">
    <property type="protein sequence ID" value="TSE35158.1"/>
    <property type="molecule type" value="Genomic_DNA"/>
</dbReference>
<dbReference type="RefSeq" id="WP_144327934.1">
    <property type="nucleotide sequence ID" value="NZ_VJON01000010.1"/>
</dbReference>
<dbReference type="SUPFAM" id="SSF52540">
    <property type="entry name" value="P-loop containing nucleoside triphosphate hydrolases"/>
    <property type="match status" value="2"/>
</dbReference>
<dbReference type="PANTHER" id="PTHR45766:SF6">
    <property type="entry name" value="SWI_SNF-RELATED MATRIX-ASSOCIATED ACTIN-DEPENDENT REGULATOR OF CHROMATIN SUBFAMILY A-LIKE PROTEIN 1"/>
    <property type="match status" value="1"/>
</dbReference>
<feature type="compositionally biased region" description="Basic and acidic residues" evidence="2">
    <location>
        <begin position="685"/>
        <end position="700"/>
    </location>
</feature>
<reference evidence="5 6" key="1">
    <citation type="submission" date="2019-07" db="EMBL/GenBank/DDBJ databases">
        <title>Tepidimonas charontis SPSP-6 draft genome.</title>
        <authorList>
            <person name="Da Costa M.S."/>
            <person name="Froufe H.J.C."/>
            <person name="Egas C."/>
            <person name="Albuquerque L."/>
        </authorList>
    </citation>
    <scope>NUCLEOTIDE SEQUENCE [LARGE SCALE GENOMIC DNA]</scope>
    <source>
        <strain evidence="5 6">SPSP-6</strain>
    </source>
</reference>
<dbReference type="Pfam" id="PF00271">
    <property type="entry name" value="Helicase_C"/>
    <property type="match status" value="1"/>
</dbReference>
<keyword evidence="6" id="KW-1185">Reference proteome</keyword>
<dbReference type="OrthoDB" id="9760715at2"/>
<dbReference type="GO" id="GO:0006281">
    <property type="term" value="P:DNA repair"/>
    <property type="evidence" value="ECO:0007669"/>
    <property type="project" value="TreeGrafter"/>
</dbReference>
<dbReference type="CDD" id="cd18793">
    <property type="entry name" value="SF2_C_SNF"/>
    <property type="match status" value="1"/>
</dbReference>
<dbReference type="InterPro" id="IPR038718">
    <property type="entry name" value="SNF2-like_sf"/>
</dbReference>
<dbReference type="Gene3D" id="3.40.50.300">
    <property type="entry name" value="P-loop containing nucleotide triphosphate hydrolases"/>
    <property type="match status" value="1"/>
</dbReference>
<evidence type="ECO:0000259" key="4">
    <source>
        <dbReference type="PROSITE" id="PS51194"/>
    </source>
</evidence>
<dbReference type="Pfam" id="PF00176">
    <property type="entry name" value="SNF2-rel_dom"/>
    <property type="match status" value="1"/>
</dbReference>
<dbReference type="EC" id="3.6.4.-" evidence="5"/>
<dbReference type="PROSITE" id="PS51192">
    <property type="entry name" value="HELICASE_ATP_BIND_1"/>
    <property type="match status" value="1"/>
</dbReference>
<dbReference type="GO" id="GO:0031297">
    <property type="term" value="P:replication fork processing"/>
    <property type="evidence" value="ECO:0007669"/>
    <property type="project" value="TreeGrafter"/>
</dbReference>
<dbReference type="GO" id="GO:0016787">
    <property type="term" value="F:hydrolase activity"/>
    <property type="evidence" value="ECO:0007669"/>
    <property type="project" value="UniProtKB-KW"/>
</dbReference>
<gene>
    <name evidence="5" type="primary">rapA_2</name>
    <name evidence="5" type="ORF">Tchar_00947</name>
</gene>
<proteinExistence type="predicted"/>
<dbReference type="SMART" id="SM00487">
    <property type="entry name" value="DEXDc"/>
    <property type="match status" value="1"/>
</dbReference>
<sequence>MKTFKIDHQRGRFIFLVDYEHKDFAKSSGFSWDRDLKVWWSTSSDCVERALNIPGITVKLSDSAQAALEKAKESRELSRAAALDNPSIKIPAPDGLNYLPYQKAGIAYAMGRTSTLIADEMGLGKTVQAIGVINADQSIKSALVIVPASLKYNWRREAEKWLARDLTVGIADGKNFPDTNIVICNFEQVKKFNTEIKSRTWDALIVDEAHYLKNSKAERTKLILGDQEHAPIKAGRKIFLTGTPILNRPIELWPLVHAIDPNGLGRSWKYFAMRYCDAQQTRWGWDTSGASNLPELQQRMRESFMVRRLKADVLQELPDKRRNVFVIEPDGKVRDLLKQESEIAQAMDDAAAATAKEIARAEIEGDMETFQKGIHALKDGLKPQFDQMSKVRHALAMAKVEPVISWIRDQEPEKLVVMCHHKEVAEAIAKEFGPEAVCVTGETSIANRDAAVQKFQNTKDVKLFVGTIGAAGVGLTLTAASDIAFAEMDWTPGKVLQAEDRVHRIGQKNAVNVTYLVFDGTLESHIAKTMAHKIDVISQGLDKEGEIDLSAIPIQQGQQQRGSTAIQLLSRFSAAGNDEKIAQRKAENERIAARITSEQIQVVHSAIKSIAEADRDRALAKNDRGFSKADSEFGHELASAETLTPRQAAVAARLAYRYRAQLDADTVEKIKEVLDFGKEQPQAVEKPRGKQKAAEVEMDF</sequence>
<dbReference type="SMART" id="SM00490">
    <property type="entry name" value="HELICc"/>
    <property type="match status" value="1"/>
</dbReference>
<dbReference type="GO" id="GO:0004386">
    <property type="term" value="F:helicase activity"/>
    <property type="evidence" value="ECO:0007669"/>
    <property type="project" value="UniProtKB-KW"/>
</dbReference>
<dbReference type="GO" id="GO:0005524">
    <property type="term" value="F:ATP binding"/>
    <property type="evidence" value="ECO:0007669"/>
    <property type="project" value="InterPro"/>
</dbReference>
<name>A0A554XH70_9BURK</name>
<dbReference type="AlphaFoldDB" id="A0A554XH70"/>
<dbReference type="InterPro" id="IPR014001">
    <property type="entry name" value="Helicase_ATP-bd"/>
</dbReference>
<accession>A0A554XH70</accession>